<keyword evidence="3" id="KW-1185">Reference proteome</keyword>
<proteinExistence type="predicted"/>
<name>A0ABP8N4Z7_9BACT</name>
<dbReference type="SMART" id="SM00635">
    <property type="entry name" value="BID_2"/>
    <property type="match status" value="5"/>
</dbReference>
<dbReference type="Gene3D" id="2.60.40.1080">
    <property type="match status" value="5"/>
</dbReference>
<dbReference type="Pfam" id="PF25354">
    <property type="entry name" value="Ig_NUP210_16th"/>
    <property type="match status" value="1"/>
</dbReference>
<feature type="domain" description="BIG2" evidence="1">
    <location>
        <begin position="774"/>
        <end position="848"/>
    </location>
</feature>
<dbReference type="InterPro" id="IPR057586">
    <property type="entry name" value="Ig_NUP210_16th"/>
</dbReference>
<feature type="domain" description="BIG2" evidence="1">
    <location>
        <begin position="1207"/>
        <end position="1279"/>
    </location>
</feature>
<dbReference type="SUPFAM" id="SSF49373">
    <property type="entry name" value="Invasin/intimin cell-adhesion fragments"/>
    <property type="match status" value="3"/>
</dbReference>
<feature type="domain" description="BIG2" evidence="1">
    <location>
        <begin position="1280"/>
        <end position="1357"/>
    </location>
</feature>
<feature type="domain" description="BIG2" evidence="1">
    <location>
        <begin position="1500"/>
        <end position="1573"/>
    </location>
</feature>
<dbReference type="EMBL" id="BAABFA010000004">
    <property type="protein sequence ID" value="GAA4460002.1"/>
    <property type="molecule type" value="Genomic_DNA"/>
</dbReference>
<dbReference type="InterPro" id="IPR008964">
    <property type="entry name" value="Invasin/intimin_cell_adhesion"/>
</dbReference>
<dbReference type="InterPro" id="IPR026444">
    <property type="entry name" value="Secre_tail"/>
</dbReference>
<dbReference type="NCBIfam" id="TIGR04183">
    <property type="entry name" value="Por_Secre_tail"/>
    <property type="match status" value="1"/>
</dbReference>
<organism evidence="2 3">
    <name type="scientific">Nemorincola caseinilytica</name>
    <dbReference type="NCBI Taxonomy" id="2054315"/>
    <lineage>
        <taxon>Bacteria</taxon>
        <taxon>Pseudomonadati</taxon>
        <taxon>Bacteroidota</taxon>
        <taxon>Chitinophagia</taxon>
        <taxon>Chitinophagales</taxon>
        <taxon>Chitinophagaceae</taxon>
        <taxon>Nemorincola</taxon>
    </lineage>
</organism>
<dbReference type="Pfam" id="PF18962">
    <property type="entry name" value="Por_Secre_tail"/>
    <property type="match status" value="1"/>
</dbReference>
<evidence type="ECO:0000313" key="3">
    <source>
        <dbReference type="Proteomes" id="UP001500067"/>
    </source>
</evidence>
<dbReference type="Proteomes" id="UP001500067">
    <property type="component" value="Unassembled WGS sequence"/>
</dbReference>
<dbReference type="Pfam" id="PF02368">
    <property type="entry name" value="Big_2"/>
    <property type="match status" value="1"/>
</dbReference>
<evidence type="ECO:0000313" key="2">
    <source>
        <dbReference type="EMBL" id="GAA4460002.1"/>
    </source>
</evidence>
<gene>
    <name evidence="2" type="ORF">GCM10023093_01920</name>
</gene>
<comment type="caution">
    <text evidence="2">The sequence shown here is derived from an EMBL/GenBank/DDBJ whole genome shotgun (WGS) entry which is preliminary data.</text>
</comment>
<sequence>MMAATSIAQTAISPTTWGGTTLNAAAGPSAYAPLPASTSPGTAAVNVSQWDRGPGVSYNAGANRYNSAGWTVGASAALTVYSAGDYIYFTVTNNSTTQLKITGVGVGAGQSSSTGPNTFGLVYRIGSGAATVFGSTASGASPSFSQPAGVVVCGGQTITFYLCGWGGSGASGTWSINNTASITAQWITAVNTTASNTSPVPAGTSFNLNSSPSGGVTPYSYSWAGPSYSSTAANPTVTSPTTAASGNYTLTVTDAWGCTKQAVTTATVNPAAVCSGTPTAGTAAAAPASHCASGSSTISLTGSSSASGISYQWISSTISPAGPYTIIGSATSPTYSTGTISTTTYYRCILTCTSTTDFDTSSVATVTINPLPTVSVGSGNVCSGGSGLSITATGATTFSWAPSTGLSATTGATVTANPTTTTVYTVTGTTAGCSSTATSTVTYVYTPGAVTVSPTSIAACAGDATRLIRATGGVTGPMTNTVNSGTITIPGTVGAFGTITANLNMSGIPAGAVITGAAVNVISFGSNYQDDYVINIKAPNGNILNLVNQRGAHGPASAAIIFTNTNISSAGTTSLATGSGVFTGTWRADAGLPVGAAPYVSNVNAWNDLYSTPNGTWTLSLYNNTGFTNNLITSAAWSITLNYTVVSPITWSPSANLYSDAAATIPYTGAVTDSVYFNPATAGTTTVVATASNSGCTRTGTATVTVNPLPGPITGADTVCIGQTVTLSNTITGGTWTASNGNVAFAPGTADMTGVTAGTATVTYTLPNSCYTTTTVTVNTLPAAITGPTNVCEGANITLGNTTTPGTWSSSNSNATADVASGIVTGNTAGTATISYTLGTGCYSTYTITVDQAPASITGPTEVCIGSNVTLANTITPGTWSSIANITIDGTTGVATGNTAGTATITYTLPTTCYTTRTMTVNSLPAGITAGTGHVCENGGTLALSNSIAGGRWSTSNTNISIDGTTGLATGAAAGTSVVTYTLGTGCYVTTIVTVDAAPAIITGTTIVCEAGTITMLNATGTGTWSTTSANVAIGATTGVVTGLHAGTATISYSIPNGCYVTESILVNPQPAPITGLASVCLGATIPLTGSGSGTWSSSNADVSVDIATGDATGMAVGSSTITYTLSGTGCYITRGVSVNPLPVAITGATSVCEGSTATVLNTGGGGTWASGNTAIATVNSTTGVVSGHTAGTVAISYILLGTGCSTSTIFTVNPTPPTSAGPLSVCTGGTITLTNSTGSGVWSTGNASVATVDPTGLVTAIGLGPVNISYTLPATGCYTSSSVTVTATPSAITGSLQVCVGISTPLSNPMPGGTWSSSNTAIGSINVTSGVVTGVTPGTVSITYSLLTGCSIATTVTVTDLPPAITGTSQFCAGTSVLLMNTVTGGTWSAGAPATATVAPVTGAVTGVSAGTALVSYTTGTGCIVTKTVTIDPMPTPITGVFSVCEGRSTTLSSATPGGVWVSNNTTIANVDAAGVVNGVAAGITYITYTLGTTCSTHATITVNAIPATISGGNICIGSGAAFASTSAGGTWTSSNTAIATISASGVAFGTALGTATISYTFANGCYNTTTATVQPLPAAYNVTGGGNYCTGGTGVNIGLATSQTGVDYALYTGGAPSGTETGTGTGISFGLQTAPGVYTVQATNATTGCQRTMTGSAMVIAQPLVTPAVTLLASVPTDTSCSGAAVVFSPAPVNGGTAPVYNWYLNGVATGTGATYSVAPAHGDIVSIKMTSNAACRTVDTAVAGSIRNVLPSLHPAAGLVLSPASTTVCVGTVVTLTATPVGGGAAPGYVWLVNGTSVGTGATYSFLPSDNDRVKCIITSNYRCRTGDTAHSAEVEMNVIPPTLPMVTINATPGNTIAAGELCSFSAVVTNAGPTPGYQWAVNATDIAGATNSTYSTSALQNGDVVTCLVSSSGICNGITNYNAVVMTVVTPGNVAQTTASSTIRLMPNPNNGAFTISGIPTEMAEEEMTISITNMLGQRVYENTLNTGNQQVTIEMNNALPNGMYIVNLRTSTQHHSINFVMKH</sequence>
<dbReference type="InterPro" id="IPR003343">
    <property type="entry name" value="Big_2"/>
</dbReference>
<dbReference type="InterPro" id="IPR013783">
    <property type="entry name" value="Ig-like_fold"/>
</dbReference>
<dbReference type="RefSeq" id="WP_345077152.1">
    <property type="nucleotide sequence ID" value="NZ_BAABFA010000004.1"/>
</dbReference>
<evidence type="ECO:0000259" key="1">
    <source>
        <dbReference type="SMART" id="SM00635"/>
    </source>
</evidence>
<accession>A0ABP8N4Z7</accession>
<dbReference type="Gene3D" id="2.60.40.10">
    <property type="entry name" value="Immunoglobulins"/>
    <property type="match status" value="2"/>
</dbReference>
<feature type="domain" description="BIG2" evidence="1">
    <location>
        <begin position="1133"/>
        <end position="1206"/>
    </location>
</feature>
<reference evidence="3" key="1">
    <citation type="journal article" date="2019" name="Int. J. Syst. Evol. Microbiol.">
        <title>The Global Catalogue of Microorganisms (GCM) 10K type strain sequencing project: providing services to taxonomists for standard genome sequencing and annotation.</title>
        <authorList>
            <consortium name="The Broad Institute Genomics Platform"/>
            <consortium name="The Broad Institute Genome Sequencing Center for Infectious Disease"/>
            <person name="Wu L."/>
            <person name="Ma J."/>
        </authorList>
    </citation>
    <scope>NUCLEOTIDE SEQUENCE [LARGE SCALE GENOMIC DNA]</scope>
    <source>
        <strain evidence="3">JCM 32105</strain>
    </source>
</reference>
<protein>
    <recommendedName>
        <fullName evidence="1">BIG2 domain-containing protein</fullName>
    </recommendedName>
</protein>